<evidence type="ECO:0000313" key="1">
    <source>
        <dbReference type="EMBL" id="MBW3092802.1"/>
    </source>
</evidence>
<proteinExistence type="predicted"/>
<dbReference type="Proteomes" id="UP000700815">
    <property type="component" value="Unassembled WGS sequence"/>
</dbReference>
<dbReference type="RefSeq" id="WP_219058853.1">
    <property type="nucleotide sequence ID" value="NZ_JAHBBH010000019.1"/>
</dbReference>
<reference evidence="1 2" key="1">
    <citation type="submission" date="2021-05" db="EMBL/GenBank/DDBJ databases">
        <title>Phylogenetic classification of ten novel species belonging to the genus Bifidobacterium comprising B. colchicus sp. nov., B. abeli sp. nov., B. bicoloris sp. nov., B. guerezis sp. nov., B. rosaliae sp. nov., B. santillanensis sp. nov., B. argentati sp. nov., B. amazzoni sp. nov., B. pluviali sp. nov., and B. pinnaculum sp. nov.</title>
        <authorList>
            <person name="Lugli G.A."/>
            <person name="Ruiz Garcia L."/>
            <person name="Margolles A."/>
            <person name="Ventura M."/>
        </authorList>
    </citation>
    <scope>NUCLEOTIDE SEQUENCE [LARGE SCALE GENOMIC DNA]</scope>
    <source>
        <strain evidence="1 2">82T10</strain>
    </source>
</reference>
<name>A0ABS6WG07_9BIFI</name>
<protein>
    <recommendedName>
        <fullName evidence="3">Holin</fullName>
    </recommendedName>
</protein>
<dbReference type="EMBL" id="JAHBBH010000019">
    <property type="protein sequence ID" value="MBW3092802.1"/>
    <property type="molecule type" value="Genomic_DNA"/>
</dbReference>
<gene>
    <name evidence="1" type="ORF">KIH79_07640</name>
</gene>
<dbReference type="InterPro" id="IPR020109">
    <property type="entry name" value="Holin_r1t"/>
</dbReference>
<evidence type="ECO:0008006" key="3">
    <source>
        <dbReference type="Google" id="ProtNLM"/>
    </source>
</evidence>
<evidence type="ECO:0000313" key="2">
    <source>
        <dbReference type="Proteomes" id="UP000700815"/>
    </source>
</evidence>
<dbReference type="Pfam" id="PF16945">
    <property type="entry name" value="Phage_r1t_holin"/>
    <property type="match status" value="1"/>
</dbReference>
<accession>A0ABS6WG07</accession>
<keyword evidence="2" id="KW-1185">Reference proteome</keyword>
<comment type="caution">
    <text evidence="1">The sequence shown here is derived from an EMBL/GenBank/DDBJ whole genome shotgun (WGS) entry which is preliminary data.</text>
</comment>
<organism evidence="1 2">
    <name type="scientific">Bifidobacterium miconis</name>
    <dbReference type="NCBI Taxonomy" id="2834435"/>
    <lineage>
        <taxon>Bacteria</taxon>
        <taxon>Bacillati</taxon>
        <taxon>Actinomycetota</taxon>
        <taxon>Actinomycetes</taxon>
        <taxon>Bifidobacteriales</taxon>
        <taxon>Bifidobacteriaceae</taxon>
        <taxon>Bifidobacterium</taxon>
    </lineage>
</organism>
<sequence length="93" mass="9321">MVKNNGKPDLDDLIDGSEAENLILWGKAAAIRAIKTAAQSAVAAIGTTTLIGSVDWRVIAGTAGLAAILSLLTSAAGIPKVDDGHNVATIAGQ</sequence>